<dbReference type="EMBL" id="BTRK01000006">
    <property type="protein sequence ID" value="GMR58745.1"/>
    <property type="molecule type" value="Genomic_DNA"/>
</dbReference>
<dbReference type="Pfam" id="PF00155">
    <property type="entry name" value="Aminotran_1_2"/>
    <property type="match status" value="1"/>
</dbReference>
<feature type="compositionally biased region" description="Pro residues" evidence="2">
    <location>
        <begin position="558"/>
        <end position="571"/>
    </location>
</feature>
<name>A0AAN5D9V3_9BILA</name>
<feature type="compositionally biased region" description="Low complexity" evidence="2">
    <location>
        <begin position="465"/>
        <end position="481"/>
    </location>
</feature>
<feature type="region of interest" description="Disordered" evidence="2">
    <location>
        <begin position="252"/>
        <end position="448"/>
    </location>
</feature>
<feature type="compositionally biased region" description="Basic and acidic residues" evidence="2">
    <location>
        <begin position="88"/>
        <end position="104"/>
    </location>
</feature>
<feature type="region of interest" description="Disordered" evidence="2">
    <location>
        <begin position="796"/>
        <end position="906"/>
    </location>
</feature>
<dbReference type="InterPro" id="IPR050478">
    <property type="entry name" value="Ethylene_sulfur-biosynth"/>
</dbReference>
<dbReference type="InterPro" id="IPR004839">
    <property type="entry name" value="Aminotransferase_I/II_large"/>
</dbReference>
<dbReference type="Gene3D" id="3.40.640.10">
    <property type="entry name" value="Type I PLP-dependent aspartate aminotransferase-like (Major domain)"/>
    <property type="match status" value="1"/>
</dbReference>
<feature type="region of interest" description="Disordered" evidence="2">
    <location>
        <begin position="1134"/>
        <end position="1207"/>
    </location>
</feature>
<feature type="non-terminal residue" evidence="4">
    <location>
        <position position="1"/>
    </location>
</feature>
<dbReference type="InterPro" id="IPR015421">
    <property type="entry name" value="PyrdxlP-dep_Trfase_major"/>
</dbReference>
<feature type="non-terminal residue" evidence="4">
    <location>
        <position position="1495"/>
    </location>
</feature>
<feature type="region of interest" description="Disordered" evidence="2">
    <location>
        <begin position="62"/>
        <end position="116"/>
    </location>
</feature>
<evidence type="ECO:0000259" key="3">
    <source>
        <dbReference type="Pfam" id="PF00155"/>
    </source>
</evidence>
<accession>A0AAN5D9V3</accession>
<feature type="compositionally biased region" description="Pro residues" evidence="2">
    <location>
        <begin position="639"/>
        <end position="654"/>
    </location>
</feature>
<feature type="domain" description="Aminotransferase class I/classII large" evidence="3">
    <location>
        <begin position="1311"/>
        <end position="1493"/>
    </location>
</feature>
<dbReference type="InterPro" id="IPR015424">
    <property type="entry name" value="PyrdxlP-dep_Trfase"/>
</dbReference>
<feature type="compositionally biased region" description="Basic and acidic residues" evidence="2">
    <location>
        <begin position="844"/>
        <end position="860"/>
    </location>
</feature>
<dbReference type="GO" id="GO:0008483">
    <property type="term" value="F:transaminase activity"/>
    <property type="evidence" value="ECO:0007669"/>
    <property type="project" value="TreeGrafter"/>
</dbReference>
<feature type="compositionally biased region" description="Low complexity" evidence="2">
    <location>
        <begin position="336"/>
        <end position="347"/>
    </location>
</feature>
<dbReference type="PANTHER" id="PTHR43795:SF39">
    <property type="entry name" value="AMINOTRANSFERASE CLASS I_CLASSII DOMAIN-CONTAINING PROTEIN"/>
    <property type="match status" value="1"/>
</dbReference>
<feature type="region of interest" description="Disordered" evidence="2">
    <location>
        <begin position="464"/>
        <end position="604"/>
    </location>
</feature>
<feature type="compositionally biased region" description="Polar residues" evidence="2">
    <location>
        <begin position="580"/>
        <end position="597"/>
    </location>
</feature>
<dbReference type="GO" id="GO:0006520">
    <property type="term" value="P:amino acid metabolic process"/>
    <property type="evidence" value="ECO:0007669"/>
    <property type="project" value="TreeGrafter"/>
</dbReference>
<feature type="compositionally biased region" description="Basic and acidic residues" evidence="2">
    <location>
        <begin position="987"/>
        <end position="998"/>
    </location>
</feature>
<feature type="compositionally biased region" description="Acidic residues" evidence="2">
    <location>
        <begin position="252"/>
        <end position="262"/>
    </location>
</feature>
<keyword evidence="1" id="KW-0663">Pyridoxal phosphate</keyword>
<evidence type="ECO:0000256" key="2">
    <source>
        <dbReference type="SAM" id="MobiDB-lite"/>
    </source>
</evidence>
<feature type="compositionally biased region" description="Polar residues" evidence="2">
    <location>
        <begin position="807"/>
        <end position="828"/>
    </location>
</feature>
<dbReference type="CDD" id="cd00609">
    <property type="entry name" value="AAT_like"/>
    <property type="match status" value="1"/>
</dbReference>
<feature type="compositionally biased region" description="Pro residues" evidence="2">
    <location>
        <begin position="532"/>
        <end position="546"/>
    </location>
</feature>
<feature type="compositionally biased region" description="Basic and acidic residues" evidence="2">
    <location>
        <begin position="1134"/>
        <end position="1148"/>
    </location>
</feature>
<dbReference type="GO" id="GO:0030170">
    <property type="term" value="F:pyridoxal phosphate binding"/>
    <property type="evidence" value="ECO:0007669"/>
    <property type="project" value="InterPro"/>
</dbReference>
<proteinExistence type="predicted"/>
<dbReference type="Gene3D" id="3.90.1150.10">
    <property type="entry name" value="Aspartate Aminotransferase, domain 1"/>
    <property type="match status" value="1"/>
</dbReference>
<organism evidence="4 5">
    <name type="scientific">Pristionchus mayeri</name>
    <dbReference type="NCBI Taxonomy" id="1317129"/>
    <lineage>
        <taxon>Eukaryota</taxon>
        <taxon>Metazoa</taxon>
        <taxon>Ecdysozoa</taxon>
        <taxon>Nematoda</taxon>
        <taxon>Chromadorea</taxon>
        <taxon>Rhabditida</taxon>
        <taxon>Rhabditina</taxon>
        <taxon>Diplogasteromorpha</taxon>
        <taxon>Diplogasteroidea</taxon>
        <taxon>Neodiplogasteridae</taxon>
        <taxon>Pristionchus</taxon>
    </lineage>
</organism>
<feature type="compositionally biased region" description="Basic and acidic residues" evidence="2">
    <location>
        <begin position="349"/>
        <end position="363"/>
    </location>
</feature>
<dbReference type="PANTHER" id="PTHR43795">
    <property type="entry name" value="BIFUNCTIONAL ASPARTATE AMINOTRANSFERASE AND GLUTAMATE/ASPARTATE-PREPHENATE AMINOTRANSFERASE-RELATED"/>
    <property type="match status" value="1"/>
</dbReference>
<feature type="compositionally biased region" description="Acidic residues" evidence="2">
    <location>
        <begin position="417"/>
        <end position="427"/>
    </location>
</feature>
<gene>
    <name evidence="4" type="ORF">PMAYCL1PPCAC_28940</name>
</gene>
<feature type="region of interest" description="Disordered" evidence="2">
    <location>
        <begin position="623"/>
        <end position="663"/>
    </location>
</feature>
<feature type="compositionally biased region" description="Low complexity" evidence="2">
    <location>
        <begin position="1185"/>
        <end position="1199"/>
    </location>
</feature>
<evidence type="ECO:0000313" key="4">
    <source>
        <dbReference type="EMBL" id="GMR58745.1"/>
    </source>
</evidence>
<dbReference type="Proteomes" id="UP001328107">
    <property type="component" value="Unassembled WGS sequence"/>
</dbReference>
<sequence>ERKKQPSPRPVIISNSSVPVIVTDPVDMDLVFNPSPSLNEDAAPSIVAEEVVHDALKEALRSEKLEKSEIDLDQVFSSSSPSSSPRVDLSKFESRTLERRRDTPRPVMSTPSPRSVVIPDSLDMNLVFSHGKNEIMEEEGPLTSPRSSPQQSHSLPLDIVSSSIADAIVAEAMDEALRSPSLNESSSSTFAFPFSTEERTGSFAAIDSASSLDTPTEHVVYPRTITHVRSSAPEFVPRDDLINEAVMKTVEEEEEEEKEDGETPLPVFARSRNPAYGMASDRPRVTQSEDAPSHISDPISVVTDISPSPSIKKIISPSPASERIPESSINLDEVFTSHISPSSSTTSRVDLDKFVARTLERQARPRSSAPPPEKHETTTRHSFLPPSSISVDDIFTPQPSVSEYPPRQESESTGTDPMDDPAAEVDLDSVFAASFGSEGKGSRMIPRSVDRTLTAEFNERKEAALSTLSTLPSSDLGDLTPAPLPPPRRSPRPSASDAPLDETPSRPPRQKLVSSSSFPILIANSPAVDETPSPPPRNRRPSPIPPGIVLIDEDANPVTPPPSLVTTPTPPSRSHRRTDSVSLPRSRTASSSKVSESITEEEKSSLTVDAFFAATAADAARPSVTITERGDEATVDILLPPPRYPPRMNFPPPPPEEEIDGEKEAITSTTVEEDVKEARLMASPSLPPLSVITAPVEIDMDAVFERKILTPSRFDTDRWQPRTLEREKKRMVEEVIEKRPKSDLPQSTVDIDEIFSGRLTTTDVEYVTSPPRLTLKKAEEEKEKWEEDLSKEIDEYERRRNRLGQETEGSLRSTISRASSIPFSSTPEGTWRRNESVEPIVALLEKEKKRKESSASERSGKSAKRKGSRGSWKVEHLLEPQSDGLVEITQEPEESGAQAEMREAKRNGKVWRVDRVQKTASASIEDSDDEKGVRIKVHSIPPPLSVSMDSIDDIEKSIDDAFEEALSPRGRNIEIRRIPSSSVVRAEVHRHDESETYPHPEYSSETLEGREGVYRSVTSLPSTSDTTKVVFPLTSHVEEQRFVTSASIRLEKSLPTPETTMERHTGMRREYESSVDPSLHWIPSSIPVERVTMRKRSRSEGPLGLLEDVMMREEQELCDTRNYRMSWHPSSVRTDLEDRGYRGHEERINGSLTTTVRVAGYSSPKSGRSREGRERRKKIIRKSRNSMSSSTSNGESTSTRPDEEEMLEVEVTKRHIILRGSYNLVVSKEEPLGVLLLSLSDGQPIVPAALDFSVLPKLKRLLRECMTRRARSVSILSSRGASLLEISDPANENIKTVSSDLFHPINNPRGKVNLCTAENRVCEKEMSKKLEEIRFHPDSHRWMLRYTGPGGIKETKSSLVTHFSSLLSVSIDEDEALLLPSCTAAYDVLSHLCCDPHDVILTPSPFYARIKNDCAERNECRVEAVPLDMANPELFVSDFEREFATWMSKGERVRAIVLVNPHNPLGNIFSRHEMISVCEWAISNELFIIVDEILA</sequence>
<comment type="caution">
    <text evidence="4">The sequence shown here is derived from an EMBL/GenBank/DDBJ whole genome shotgun (WGS) entry which is preliminary data.</text>
</comment>
<evidence type="ECO:0000313" key="5">
    <source>
        <dbReference type="Proteomes" id="UP001328107"/>
    </source>
</evidence>
<feature type="compositionally biased region" description="Low complexity" evidence="2">
    <location>
        <begin position="305"/>
        <end position="319"/>
    </location>
</feature>
<dbReference type="SUPFAM" id="SSF53383">
    <property type="entry name" value="PLP-dependent transferases"/>
    <property type="match status" value="1"/>
</dbReference>
<feature type="region of interest" description="Disordered" evidence="2">
    <location>
        <begin position="987"/>
        <end position="1006"/>
    </location>
</feature>
<dbReference type="InterPro" id="IPR015422">
    <property type="entry name" value="PyrdxlP-dep_Trfase_small"/>
</dbReference>
<feature type="compositionally biased region" description="Basic residues" evidence="2">
    <location>
        <begin position="1175"/>
        <end position="1184"/>
    </location>
</feature>
<protein>
    <recommendedName>
        <fullName evidence="3">Aminotransferase class I/classII large domain-containing protein</fullName>
    </recommendedName>
</protein>
<evidence type="ECO:0000256" key="1">
    <source>
        <dbReference type="ARBA" id="ARBA00022898"/>
    </source>
</evidence>
<reference evidence="5" key="1">
    <citation type="submission" date="2022-10" db="EMBL/GenBank/DDBJ databases">
        <title>Genome assembly of Pristionchus species.</title>
        <authorList>
            <person name="Yoshida K."/>
            <person name="Sommer R.J."/>
        </authorList>
    </citation>
    <scope>NUCLEOTIDE SEQUENCE [LARGE SCALE GENOMIC DNA]</scope>
    <source>
        <strain evidence="5">RS5460</strain>
    </source>
</reference>
<keyword evidence="5" id="KW-1185">Reference proteome</keyword>